<dbReference type="Proteomes" id="UP000481252">
    <property type="component" value="Unassembled WGS sequence"/>
</dbReference>
<dbReference type="RefSeq" id="WP_165119532.1">
    <property type="nucleotide sequence ID" value="NZ_JAAKZG010000008.1"/>
</dbReference>
<dbReference type="AlphaFoldDB" id="A0A7C9R930"/>
<proteinExistence type="predicted"/>
<protein>
    <recommendedName>
        <fullName evidence="3">Lipoprotein</fullName>
    </recommendedName>
</protein>
<keyword evidence="2" id="KW-1185">Reference proteome</keyword>
<dbReference type="EMBL" id="JAAKZG010000008">
    <property type="protein sequence ID" value="NGN43174.1"/>
    <property type="molecule type" value="Genomic_DNA"/>
</dbReference>
<evidence type="ECO:0008006" key="3">
    <source>
        <dbReference type="Google" id="ProtNLM"/>
    </source>
</evidence>
<name>A0A7C9R930_9HYPH</name>
<reference evidence="1 2" key="1">
    <citation type="submission" date="2020-02" db="EMBL/GenBank/DDBJ databases">
        <title>Genome sequence of the type strain CGMCC 1.15528 of Mesorhizobium zhangyense.</title>
        <authorList>
            <person name="Gao J."/>
            <person name="Sun J."/>
        </authorList>
    </citation>
    <scope>NUCLEOTIDE SEQUENCE [LARGE SCALE GENOMIC DNA]</scope>
    <source>
        <strain evidence="1 2">CGMCC 1.15528</strain>
    </source>
</reference>
<comment type="caution">
    <text evidence="1">The sequence shown here is derived from an EMBL/GenBank/DDBJ whole genome shotgun (WGS) entry which is preliminary data.</text>
</comment>
<accession>A0A7C9R930</accession>
<evidence type="ECO:0000313" key="2">
    <source>
        <dbReference type="Proteomes" id="UP000481252"/>
    </source>
</evidence>
<sequence>MWHKMVLAVTLAALAGGCTTMTPEQRRAADEEKCRSYGFTKRNDAFAECLQRLDLDRRAALRQSNDFNVWQPPVVIYRPVPVPVKPG</sequence>
<gene>
    <name evidence="1" type="ORF">G6N74_19060</name>
</gene>
<organism evidence="1 2">
    <name type="scientific">Mesorhizobium zhangyense</name>
    <dbReference type="NCBI Taxonomy" id="1776730"/>
    <lineage>
        <taxon>Bacteria</taxon>
        <taxon>Pseudomonadati</taxon>
        <taxon>Pseudomonadota</taxon>
        <taxon>Alphaproteobacteria</taxon>
        <taxon>Hyphomicrobiales</taxon>
        <taxon>Phyllobacteriaceae</taxon>
        <taxon>Mesorhizobium</taxon>
    </lineage>
</organism>
<dbReference type="PROSITE" id="PS51257">
    <property type="entry name" value="PROKAR_LIPOPROTEIN"/>
    <property type="match status" value="1"/>
</dbReference>
<evidence type="ECO:0000313" key="1">
    <source>
        <dbReference type="EMBL" id="NGN43174.1"/>
    </source>
</evidence>